<feature type="compositionally biased region" description="Basic and acidic residues" evidence="1">
    <location>
        <begin position="146"/>
        <end position="157"/>
    </location>
</feature>
<protein>
    <submittedName>
        <fullName evidence="2">Unannotated protein</fullName>
    </submittedName>
</protein>
<evidence type="ECO:0000313" key="2">
    <source>
        <dbReference type="EMBL" id="CAB4910505.1"/>
    </source>
</evidence>
<organism evidence="2">
    <name type="scientific">freshwater metagenome</name>
    <dbReference type="NCBI Taxonomy" id="449393"/>
    <lineage>
        <taxon>unclassified sequences</taxon>
        <taxon>metagenomes</taxon>
        <taxon>ecological metagenomes</taxon>
    </lineage>
</organism>
<gene>
    <name evidence="2" type="ORF">UFOPK3564_01200</name>
</gene>
<dbReference type="EMBL" id="CAFBMK010000054">
    <property type="protein sequence ID" value="CAB4910505.1"/>
    <property type="molecule type" value="Genomic_DNA"/>
</dbReference>
<evidence type="ECO:0000256" key="1">
    <source>
        <dbReference type="SAM" id="MobiDB-lite"/>
    </source>
</evidence>
<sequence>MAAVAVRDLVQVCLVVRLGVEERDLAADQGAAERGRPRAAVADLRRDRAVAGVGQRPAVVHLRRLGLLELLVRGRVDRGAVRRPHVVALAHALRRVVALPEAAQELLERRLLRVPHHEDGLRVVRAVRADLAVRRVRRLSALVAHGGDEDPGRRPERALGAPEAAHPEGRVLRALRERRDDGPREHRVDAVDRHELLAAGEGVLGGDEGVGLAAEEHGVPAGREGVRAPLRRAANGSCRAYRGRQPGQAGRPVRPLCRTGVHPLHGCAPKAYDGAR</sequence>
<feature type="region of interest" description="Disordered" evidence="1">
    <location>
        <begin position="145"/>
        <end position="166"/>
    </location>
</feature>
<dbReference type="AlphaFoldDB" id="A0A6J7H1I9"/>
<accession>A0A6J7H1I9</accession>
<reference evidence="2" key="1">
    <citation type="submission" date="2020-05" db="EMBL/GenBank/DDBJ databases">
        <authorList>
            <person name="Chiriac C."/>
            <person name="Salcher M."/>
            <person name="Ghai R."/>
            <person name="Kavagutti S V."/>
        </authorList>
    </citation>
    <scope>NUCLEOTIDE SEQUENCE</scope>
</reference>
<name>A0A6J7H1I9_9ZZZZ</name>
<proteinExistence type="predicted"/>